<evidence type="ECO:0000256" key="12">
    <source>
        <dbReference type="ARBA" id="ARBA00045809"/>
    </source>
</evidence>
<evidence type="ECO:0000256" key="22">
    <source>
        <dbReference type="ARBA" id="ARBA00048360"/>
    </source>
</evidence>
<evidence type="ECO:0000256" key="28">
    <source>
        <dbReference type="ARBA" id="ARBA00048961"/>
    </source>
</evidence>
<keyword evidence="7" id="KW-0464">Manganese</keyword>
<evidence type="ECO:0000256" key="24">
    <source>
        <dbReference type="ARBA" id="ARBA00048624"/>
    </source>
</evidence>
<dbReference type="PROSITE" id="PS51462">
    <property type="entry name" value="NUDIX"/>
    <property type="match status" value="1"/>
</dbReference>
<comment type="cofactor">
    <cofactor evidence="1">
        <name>Mn(2+)</name>
        <dbReference type="ChEBI" id="CHEBI:29035"/>
    </cofactor>
</comment>
<keyword evidence="34" id="KW-1185">Reference proteome</keyword>
<comment type="catalytic activity">
    <reaction evidence="30">
        <text>(9Z)-hexadecenoyl-CoA + H2O = S-(9Z-hexadecenoyl)-4'-phosphopantetheine + adenosine 3',5'-bisphosphate + 2 H(+)</text>
        <dbReference type="Rhea" id="RHEA:67540"/>
        <dbReference type="ChEBI" id="CHEBI:15377"/>
        <dbReference type="ChEBI" id="CHEBI:15378"/>
        <dbReference type="ChEBI" id="CHEBI:58343"/>
        <dbReference type="ChEBI" id="CHEBI:61540"/>
        <dbReference type="ChEBI" id="CHEBI:172388"/>
    </reaction>
    <physiologicalReaction direction="left-to-right" evidence="30">
        <dbReference type="Rhea" id="RHEA:67541"/>
    </physiologicalReaction>
</comment>
<comment type="catalytic activity">
    <reaction evidence="13">
        <text>octanoyl-CoA + H2O = S-octanoyl-4'-phosphopantetheine + adenosine 3',5'-bisphosphate + 2 H(+)</text>
        <dbReference type="Rhea" id="RHEA:50016"/>
        <dbReference type="ChEBI" id="CHEBI:15377"/>
        <dbReference type="ChEBI" id="CHEBI:15378"/>
        <dbReference type="ChEBI" id="CHEBI:57386"/>
        <dbReference type="ChEBI" id="CHEBI:58343"/>
        <dbReference type="ChEBI" id="CHEBI:132013"/>
    </reaction>
    <physiologicalReaction direction="left-to-right" evidence="13">
        <dbReference type="Rhea" id="RHEA:50017"/>
    </physiologicalReaction>
</comment>
<evidence type="ECO:0000256" key="15">
    <source>
        <dbReference type="ARBA" id="ARBA00047403"/>
    </source>
</evidence>
<feature type="region of interest" description="Disordered" evidence="31">
    <location>
        <begin position="366"/>
        <end position="391"/>
    </location>
</feature>
<dbReference type="EC" id="3.6.1.77" evidence="11"/>
<organism evidence="33 34">
    <name type="scientific">Muraenolepis orangiensis</name>
    <name type="common">Patagonian moray cod</name>
    <dbReference type="NCBI Taxonomy" id="630683"/>
    <lineage>
        <taxon>Eukaryota</taxon>
        <taxon>Metazoa</taxon>
        <taxon>Chordata</taxon>
        <taxon>Craniata</taxon>
        <taxon>Vertebrata</taxon>
        <taxon>Euteleostomi</taxon>
        <taxon>Actinopterygii</taxon>
        <taxon>Neopterygii</taxon>
        <taxon>Teleostei</taxon>
        <taxon>Neoteleostei</taxon>
        <taxon>Acanthomorphata</taxon>
        <taxon>Zeiogadaria</taxon>
        <taxon>Gadariae</taxon>
        <taxon>Gadiformes</taxon>
        <taxon>Muraenolepidoidei</taxon>
        <taxon>Muraenolepididae</taxon>
        <taxon>Muraenolepis</taxon>
    </lineage>
</organism>
<comment type="catalytic activity">
    <reaction evidence="19">
        <text>propanoyl-CoA + H2O = propanoyl-4'-phosphopantetheine + adenosine 3',5'-bisphosphate + 2 H(+)</text>
        <dbReference type="Rhea" id="RHEA:67464"/>
        <dbReference type="ChEBI" id="CHEBI:15377"/>
        <dbReference type="ChEBI" id="CHEBI:15378"/>
        <dbReference type="ChEBI" id="CHEBI:57392"/>
        <dbReference type="ChEBI" id="CHEBI:58343"/>
        <dbReference type="ChEBI" id="CHEBI:172362"/>
    </reaction>
    <physiologicalReaction direction="left-to-right" evidence="19">
        <dbReference type="Rhea" id="RHEA:67465"/>
    </physiologicalReaction>
</comment>
<evidence type="ECO:0000256" key="31">
    <source>
        <dbReference type="SAM" id="MobiDB-lite"/>
    </source>
</evidence>
<evidence type="ECO:0000256" key="23">
    <source>
        <dbReference type="ARBA" id="ARBA00048413"/>
    </source>
</evidence>
<dbReference type="AlphaFoldDB" id="A0A9Q0II73"/>
<evidence type="ECO:0000256" key="2">
    <source>
        <dbReference type="ARBA" id="ARBA00001946"/>
    </source>
</evidence>
<evidence type="ECO:0000313" key="33">
    <source>
        <dbReference type="EMBL" id="KAJ3597971.1"/>
    </source>
</evidence>
<comment type="similarity">
    <text evidence="3">Belongs to the Nudix hydrolase family.</text>
</comment>
<feature type="domain" description="Nudix hydrolase" evidence="32">
    <location>
        <begin position="7"/>
        <end position="265"/>
    </location>
</feature>
<evidence type="ECO:0000256" key="11">
    <source>
        <dbReference type="ARBA" id="ARBA00044967"/>
    </source>
</evidence>
<dbReference type="InterPro" id="IPR039121">
    <property type="entry name" value="NUDT19"/>
</dbReference>
<dbReference type="GO" id="GO:0010945">
    <property type="term" value="F:coenzyme A diphosphatase activity"/>
    <property type="evidence" value="ECO:0007669"/>
    <property type="project" value="UniProtKB-EC"/>
</dbReference>
<evidence type="ECO:0000256" key="21">
    <source>
        <dbReference type="ARBA" id="ARBA00047757"/>
    </source>
</evidence>
<evidence type="ECO:0000256" key="14">
    <source>
        <dbReference type="ARBA" id="ARBA00047369"/>
    </source>
</evidence>
<dbReference type="GO" id="GO:0005739">
    <property type="term" value="C:mitochondrion"/>
    <property type="evidence" value="ECO:0007669"/>
    <property type="project" value="TreeGrafter"/>
</dbReference>
<comment type="catalytic activity">
    <reaction evidence="17">
        <text>(6Z)-octenoyl-CoA + H2O = S-(6Z-octenoyl)-4'-phosphopantetheine + adenosine 3',5'-bisphosphate + 2 H(+)</text>
        <dbReference type="Rhea" id="RHEA:67528"/>
        <dbReference type="ChEBI" id="CHEBI:15377"/>
        <dbReference type="ChEBI" id="CHEBI:15378"/>
        <dbReference type="ChEBI" id="CHEBI:58343"/>
        <dbReference type="ChEBI" id="CHEBI:172383"/>
        <dbReference type="ChEBI" id="CHEBI:172384"/>
    </reaction>
    <physiologicalReaction direction="left-to-right" evidence="17">
        <dbReference type="Rhea" id="RHEA:67529"/>
    </physiologicalReaction>
</comment>
<evidence type="ECO:0000256" key="16">
    <source>
        <dbReference type="ARBA" id="ARBA00047466"/>
    </source>
</evidence>
<evidence type="ECO:0000256" key="13">
    <source>
        <dbReference type="ARBA" id="ARBA00047289"/>
    </source>
</evidence>
<evidence type="ECO:0000313" key="34">
    <source>
        <dbReference type="Proteomes" id="UP001148018"/>
    </source>
</evidence>
<comment type="catalytic activity">
    <reaction evidence="15">
        <text>tetradecanoyl-CoA + H2O = tetradecanoyl-4'-phosphopantetheine + adenosine 3',5'-bisphosphate + 2 H(+)</text>
        <dbReference type="Rhea" id="RHEA:50028"/>
        <dbReference type="ChEBI" id="CHEBI:15377"/>
        <dbReference type="ChEBI" id="CHEBI:15378"/>
        <dbReference type="ChEBI" id="CHEBI:57385"/>
        <dbReference type="ChEBI" id="CHEBI:58343"/>
        <dbReference type="ChEBI" id="CHEBI:132017"/>
    </reaction>
    <physiologicalReaction direction="left-to-right" evidence="15">
        <dbReference type="Rhea" id="RHEA:50029"/>
    </physiologicalReaction>
</comment>
<dbReference type="CDD" id="cd18870">
    <property type="entry name" value="NUDIX_AcylCoAdiphos_Nudt19"/>
    <property type="match status" value="1"/>
</dbReference>
<dbReference type="OrthoDB" id="1695362at2759"/>
<protein>
    <recommendedName>
        <fullName evidence="8">Acyl-coenzyme A diphosphatase NUDT19</fullName>
        <ecNumber evidence="11">3.6.1.77</ecNumber>
    </recommendedName>
    <alternativeName>
        <fullName evidence="9">Nucleoside diphosphate-linked moiety X motif 19</fullName>
    </alternativeName>
</protein>
<comment type="catalytic activity">
    <reaction evidence="21">
        <text>dodecanoyl-CoA + H2O = S-dodecanoyl-4'-phosphopantetheine + adenosine 3',5'-bisphosphate + 2 H(+)</text>
        <dbReference type="Rhea" id="RHEA:50024"/>
        <dbReference type="ChEBI" id="CHEBI:15377"/>
        <dbReference type="ChEBI" id="CHEBI:15378"/>
        <dbReference type="ChEBI" id="CHEBI:57375"/>
        <dbReference type="ChEBI" id="CHEBI:58343"/>
        <dbReference type="ChEBI" id="CHEBI:132015"/>
    </reaction>
    <physiologicalReaction direction="left-to-right" evidence="21">
        <dbReference type="Rhea" id="RHEA:50025"/>
    </physiologicalReaction>
</comment>
<dbReference type="InterPro" id="IPR015797">
    <property type="entry name" value="NUDIX_hydrolase-like_dom_sf"/>
</dbReference>
<comment type="catalytic activity">
    <reaction evidence="25">
        <text>a 5'-end CoA-ribonucleoside in mRNA + H2O = a 5'-end phospho-adenosine-phospho-ribonucleoside in mRNA + (R)-4'-phosphopantetheine + 2 H(+)</text>
        <dbReference type="Rhea" id="RHEA:67592"/>
        <dbReference type="Rhea" id="RHEA-COMP:15719"/>
        <dbReference type="Rhea" id="RHEA-COMP:17276"/>
        <dbReference type="ChEBI" id="CHEBI:15377"/>
        <dbReference type="ChEBI" id="CHEBI:15378"/>
        <dbReference type="ChEBI" id="CHEBI:61723"/>
        <dbReference type="ChEBI" id="CHEBI:144051"/>
        <dbReference type="ChEBI" id="CHEBI:172371"/>
    </reaction>
    <physiologicalReaction direction="left-to-right" evidence="25">
        <dbReference type="Rhea" id="RHEA:67593"/>
    </physiologicalReaction>
</comment>
<keyword evidence="6" id="KW-0460">Magnesium</keyword>
<dbReference type="GO" id="GO:0046872">
    <property type="term" value="F:metal ion binding"/>
    <property type="evidence" value="ECO:0007669"/>
    <property type="project" value="UniProtKB-KW"/>
</dbReference>
<evidence type="ECO:0000256" key="8">
    <source>
        <dbReference type="ARBA" id="ARBA00026208"/>
    </source>
</evidence>
<evidence type="ECO:0000256" key="4">
    <source>
        <dbReference type="ARBA" id="ARBA00022723"/>
    </source>
</evidence>
<dbReference type="Gene3D" id="3.90.79.10">
    <property type="entry name" value="Nucleoside Triphosphate Pyrophosphohydrolase"/>
    <property type="match status" value="1"/>
</dbReference>
<comment type="catalytic activity">
    <reaction evidence="27">
        <text>an acyl-CoA + H2O = an acyl-4'-phosphopantetheine + adenosine 3',5'-bisphosphate + 2 H(+)</text>
        <dbReference type="Rhea" id="RHEA:50044"/>
        <dbReference type="ChEBI" id="CHEBI:15377"/>
        <dbReference type="ChEBI" id="CHEBI:15378"/>
        <dbReference type="ChEBI" id="CHEBI:58342"/>
        <dbReference type="ChEBI" id="CHEBI:58343"/>
        <dbReference type="ChEBI" id="CHEBI:132023"/>
    </reaction>
    <physiologicalReaction direction="left-to-right" evidence="27">
        <dbReference type="Rhea" id="RHEA:50045"/>
    </physiologicalReaction>
</comment>
<comment type="catalytic activity">
    <reaction evidence="16">
        <text>hexanoyl-CoA + H2O = hexanoyl-4'-phosphopantetheine + adenosine 3',5'-bisphosphate + 2 H(+)</text>
        <dbReference type="Rhea" id="RHEA:49980"/>
        <dbReference type="ChEBI" id="CHEBI:15377"/>
        <dbReference type="ChEBI" id="CHEBI:15378"/>
        <dbReference type="ChEBI" id="CHEBI:58343"/>
        <dbReference type="ChEBI" id="CHEBI:62620"/>
        <dbReference type="ChEBI" id="CHEBI:132012"/>
    </reaction>
    <physiologicalReaction direction="left-to-right" evidence="16">
        <dbReference type="Rhea" id="RHEA:49981"/>
    </physiologicalReaction>
</comment>
<comment type="catalytic activity">
    <reaction evidence="23">
        <text>(9Z)-tetradecenoyl-CoA + H2O = S-(9Z-tetradecenoyl)-4'-phosphopantetheine + adenosine 3',5'-bisphosphate + 2 H(+)</text>
        <dbReference type="Rhea" id="RHEA:67544"/>
        <dbReference type="ChEBI" id="CHEBI:15377"/>
        <dbReference type="ChEBI" id="CHEBI:15378"/>
        <dbReference type="ChEBI" id="CHEBI:58343"/>
        <dbReference type="ChEBI" id="CHEBI:65060"/>
        <dbReference type="ChEBI" id="CHEBI:172389"/>
    </reaction>
    <physiologicalReaction direction="left-to-right" evidence="23">
        <dbReference type="Rhea" id="RHEA:67545"/>
    </physiologicalReaction>
</comment>
<evidence type="ECO:0000256" key="29">
    <source>
        <dbReference type="ARBA" id="ARBA00049284"/>
    </source>
</evidence>
<evidence type="ECO:0000256" key="7">
    <source>
        <dbReference type="ARBA" id="ARBA00023211"/>
    </source>
</evidence>
<keyword evidence="5" id="KW-0378">Hydrolase</keyword>
<comment type="catalytic activity">
    <reaction evidence="28">
        <text>choloyl-CoA + H2O = S-choloyl-4'-phosphopantetheine + adenosine 3',5'-bisphosphate + 2 H(+)</text>
        <dbReference type="Rhea" id="RHEA:50036"/>
        <dbReference type="ChEBI" id="CHEBI:15377"/>
        <dbReference type="ChEBI" id="CHEBI:15378"/>
        <dbReference type="ChEBI" id="CHEBI:57373"/>
        <dbReference type="ChEBI" id="CHEBI:58343"/>
        <dbReference type="ChEBI" id="CHEBI:132020"/>
    </reaction>
    <physiologicalReaction direction="left-to-right" evidence="28">
        <dbReference type="Rhea" id="RHEA:50037"/>
    </physiologicalReaction>
</comment>
<accession>A0A9Q0II73</accession>
<dbReference type="InterPro" id="IPR000086">
    <property type="entry name" value="NUDIX_hydrolase_dom"/>
</dbReference>
<dbReference type="EMBL" id="JANIIK010000109">
    <property type="protein sequence ID" value="KAJ3597971.1"/>
    <property type="molecule type" value="Genomic_DNA"/>
</dbReference>
<evidence type="ECO:0000256" key="19">
    <source>
        <dbReference type="ARBA" id="ARBA00047666"/>
    </source>
</evidence>
<sequence>MNTALRHWKEAATLIITAGTKGRSPGFTSWDHQVLLVKRSSRSRFMPDAYVFPGGLVEPSDFSSEWLGVFHAFRHKPNLGLGVVKQPAETRPPIFATDRRELGSPIPGDVAFRICALRETFEECGVLLVVPKREERHVLKSTERSGNHPLGLPAGLSQVTDFCGQSELTRWRTLVNENPSNFIKMCQVLELLPNIWALHEWGNWLTPTGLSGGRYDTAFYICCLPDIQPAIQDNKEIVHLKWAPPPVLLHSFGAKEMWIAPPQFYELSRLCHYTSLRELHLFASQRSEEGCEHWLPVILQTDTQINLLPGDELHPVTGFSTHDQDPTTDSGLGGAGVSEPGLHRLVFQDSYSISAQMSITPKYKHLSPIPAPAPSYPNDPSGIKDNLKSHL</sequence>
<evidence type="ECO:0000256" key="18">
    <source>
        <dbReference type="ARBA" id="ARBA00047584"/>
    </source>
</evidence>
<evidence type="ECO:0000256" key="17">
    <source>
        <dbReference type="ARBA" id="ARBA00047511"/>
    </source>
</evidence>
<dbReference type="PANTHER" id="PTHR12318:SF0">
    <property type="entry name" value="ACYL-COENZYME A DIPHOSPHATASE NUDT19"/>
    <property type="match status" value="1"/>
</dbReference>
<proteinExistence type="inferred from homology"/>
<comment type="catalytic activity">
    <reaction evidence="18">
        <text>4,8-dimethylnonanoyl-CoA + H2O = S-(4,8-dimethylnonanoyl)-4'-phosphopantetheine + adenosine 3',5'-bisphosphate + 2 H(+)</text>
        <dbReference type="Rhea" id="RHEA:67524"/>
        <dbReference type="ChEBI" id="CHEBI:15377"/>
        <dbReference type="ChEBI" id="CHEBI:15378"/>
        <dbReference type="ChEBI" id="CHEBI:58343"/>
        <dbReference type="ChEBI" id="CHEBI:77061"/>
        <dbReference type="ChEBI" id="CHEBI:172385"/>
    </reaction>
    <physiologicalReaction direction="left-to-right" evidence="18">
        <dbReference type="Rhea" id="RHEA:67525"/>
    </physiologicalReaction>
</comment>
<evidence type="ECO:0000256" key="27">
    <source>
        <dbReference type="ARBA" id="ARBA00048882"/>
    </source>
</evidence>
<keyword evidence="4" id="KW-0479">Metal-binding</keyword>
<comment type="caution">
    <text evidence="33">The sequence shown here is derived from an EMBL/GenBank/DDBJ whole genome shotgun (WGS) entry which is preliminary data.</text>
</comment>
<comment type="catalytic activity">
    <reaction evidence="24">
        <text>succinyl-CoA + H2O = succinyl-4'-phosphopantetheine + adenosine 3',5'-bisphosphate + 2 H(+)</text>
        <dbReference type="Rhea" id="RHEA:67472"/>
        <dbReference type="ChEBI" id="CHEBI:15377"/>
        <dbReference type="ChEBI" id="CHEBI:15378"/>
        <dbReference type="ChEBI" id="CHEBI:57292"/>
        <dbReference type="ChEBI" id="CHEBI:58343"/>
        <dbReference type="ChEBI" id="CHEBI:172364"/>
    </reaction>
    <physiologicalReaction direction="left-to-right" evidence="24">
        <dbReference type="Rhea" id="RHEA:67473"/>
    </physiologicalReaction>
</comment>
<dbReference type="Proteomes" id="UP001148018">
    <property type="component" value="Unassembled WGS sequence"/>
</dbReference>
<evidence type="ECO:0000256" key="25">
    <source>
        <dbReference type="ARBA" id="ARBA00048667"/>
    </source>
</evidence>
<comment type="catalytic activity">
    <reaction evidence="22">
        <text>(9Z,12Z,15Z)-octadecatrienoyl-CoA + H2O = S-(9Z,12Z,15Z-octadecatrienoyl)-4'-phosphopantetheine + adenosine 3',5'-bisphosphate + 2 H(+)</text>
        <dbReference type="Rhea" id="RHEA:67532"/>
        <dbReference type="ChEBI" id="CHEBI:15377"/>
        <dbReference type="ChEBI" id="CHEBI:15378"/>
        <dbReference type="ChEBI" id="CHEBI:58343"/>
        <dbReference type="ChEBI" id="CHEBI:74034"/>
        <dbReference type="ChEBI" id="CHEBI:172386"/>
    </reaction>
    <physiologicalReaction direction="left-to-right" evidence="22">
        <dbReference type="Rhea" id="RHEA:67533"/>
    </physiologicalReaction>
</comment>
<gene>
    <name evidence="33" type="ORF">NHX12_001486</name>
</gene>
<evidence type="ECO:0000256" key="10">
    <source>
        <dbReference type="ARBA" id="ARBA00044908"/>
    </source>
</evidence>
<evidence type="ECO:0000256" key="5">
    <source>
        <dbReference type="ARBA" id="ARBA00022801"/>
    </source>
</evidence>
<comment type="function">
    <text evidence="12">Fatty acyl-coenzyme A (CoA) diphosphatase that hydrolyzes fatty acyl-CoA to yield acyl-4'-phosphopantetheine and adenosine 3',5'-bisphosphate. Mediates the hydrolysis of a wide range of CoA esters, including choloyl-CoA and branched-chain fatty-acyl-CoA esters and at low substrate concentrations medium and long-chain fatty-acyl-CoA esters are the primary substrates. Highest activity seen with medium-chain acyl-CoA esters and higher rates of activity seen with the unsaturated acyl-CoA esters compared with the saturated esters. Exhibits decapping activity towards dpCoA-capped RNAs in vitro.</text>
</comment>
<comment type="catalytic activity">
    <reaction evidence="20">
        <text>(9Z,12Z)-octadecadienoyl-CoA + H2O = S-(9Z,12Z-octadecadienoyl)-4'-phosphopantetheine + adenosine 3',5'-bisphosphate + 2 H(+)</text>
        <dbReference type="Rhea" id="RHEA:67536"/>
        <dbReference type="ChEBI" id="CHEBI:15377"/>
        <dbReference type="ChEBI" id="CHEBI:15378"/>
        <dbReference type="ChEBI" id="CHEBI:57383"/>
        <dbReference type="ChEBI" id="CHEBI:58343"/>
        <dbReference type="ChEBI" id="CHEBI:172387"/>
    </reaction>
    <physiologicalReaction direction="left-to-right" evidence="20">
        <dbReference type="Rhea" id="RHEA:67537"/>
    </physiologicalReaction>
</comment>
<evidence type="ECO:0000259" key="32">
    <source>
        <dbReference type="PROSITE" id="PS51462"/>
    </source>
</evidence>
<dbReference type="SUPFAM" id="SSF55811">
    <property type="entry name" value="Nudix"/>
    <property type="match status" value="1"/>
</dbReference>
<dbReference type="PANTHER" id="PTHR12318">
    <property type="entry name" value="TESTOSTERONE-REGULATED PROTEIN RP2"/>
    <property type="match status" value="1"/>
</dbReference>
<comment type="catalytic activity">
    <reaction evidence="10">
        <text>CoA + H2O = (R)-4'-phosphopantetheine + adenosine 3',5'-bisphosphate + 2 H(+)</text>
        <dbReference type="Rhea" id="RHEA:64988"/>
        <dbReference type="ChEBI" id="CHEBI:15377"/>
        <dbReference type="ChEBI" id="CHEBI:15378"/>
        <dbReference type="ChEBI" id="CHEBI:57287"/>
        <dbReference type="ChEBI" id="CHEBI:58343"/>
        <dbReference type="ChEBI" id="CHEBI:61723"/>
        <dbReference type="EC" id="3.6.1.77"/>
    </reaction>
    <physiologicalReaction direction="left-to-right" evidence="10">
        <dbReference type="Rhea" id="RHEA:64989"/>
    </physiologicalReaction>
</comment>
<reference evidence="33" key="1">
    <citation type="submission" date="2022-07" db="EMBL/GenBank/DDBJ databases">
        <title>Chromosome-level genome of Muraenolepis orangiensis.</title>
        <authorList>
            <person name="Kim J."/>
        </authorList>
    </citation>
    <scope>NUCLEOTIDE SEQUENCE</scope>
    <source>
        <strain evidence="33">KU_S4_2022</strain>
        <tissue evidence="33">Muscle</tissue>
    </source>
</reference>
<evidence type="ECO:0000256" key="30">
    <source>
        <dbReference type="ARBA" id="ARBA00049403"/>
    </source>
</evidence>
<comment type="catalytic activity">
    <reaction evidence="29">
        <text>butanoyl-CoA + H2O = S-butanoyl-4'-phosphopantetheine + adenosine 3',5'-bisphosphate + 2 H(+)</text>
        <dbReference type="Rhea" id="RHEA:49976"/>
        <dbReference type="ChEBI" id="CHEBI:15377"/>
        <dbReference type="ChEBI" id="CHEBI:15378"/>
        <dbReference type="ChEBI" id="CHEBI:57371"/>
        <dbReference type="ChEBI" id="CHEBI:58343"/>
        <dbReference type="ChEBI" id="CHEBI:132011"/>
    </reaction>
    <physiologicalReaction direction="left-to-right" evidence="29">
        <dbReference type="Rhea" id="RHEA:49977"/>
    </physiologicalReaction>
</comment>
<evidence type="ECO:0000256" key="20">
    <source>
        <dbReference type="ARBA" id="ARBA00047708"/>
    </source>
</evidence>
<comment type="catalytic activity">
    <reaction evidence="14">
        <text>malonyl-CoA + H2O = malonyl-4'-phosphopantetheine + adenosine 3',5'-bisphosphate + 2 H(+)</text>
        <dbReference type="Rhea" id="RHEA:67468"/>
        <dbReference type="ChEBI" id="CHEBI:15377"/>
        <dbReference type="ChEBI" id="CHEBI:15378"/>
        <dbReference type="ChEBI" id="CHEBI:57384"/>
        <dbReference type="ChEBI" id="CHEBI:58343"/>
        <dbReference type="ChEBI" id="CHEBI:172363"/>
    </reaction>
    <physiologicalReaction direction="left-to-right" evidence="14">
        <dbReference type="Rhea" id="RHEA:67469"/>
    </physiologicalReaction>
</comment>
<name>A0A9Q0II73_9TELE</name>
<evidence type="ECO:0000256" key="26">
    <source>
        <dbReference type="ARBA" id="ARBA00048828"/>
    </source>
</evidence>
<evidence type="ECO:0000256" key="1">
    <source>
        <dbReference type="ARBA" id="ARBA00001936"/>
    </source>
</evidence>
<evidence type="ECO:0000256" key="3">
    <source>
        <dbReference type="ARBA" id="ARBA00005582"/>
    </source>
</evidence>
<evidence type="ECO:0000256" key="6">
    <source>
        <dbReference type="ARBA" id="ARBA00022842"/>
    </source>
</evidence>
<comment type="cofactor">
    <cofactor evidence="2">
        <name>Mg(2+)</name>
        <dbReference type="ChEBI" id="CHEBI:18420"/>
    </cofactor>
</comment>
<comment type="catalytic activity">
    <reaction evidence="26">
        <text>hexadecanoyl-CoA + H2O = S-hexadecanoyl-4'-phosphopantetheine + adenosine 3',5'-bisphosphate + 2 H(+)</text>
        <dbReference type="Rhea" id="RHEA:50032"/>
        <dbReference type="ChEBI" id="CHEBI:15377"/>
        <dbReference type="ChEBI" id="CHEBI:15378"/>
        <dbReference type="ChEBI" id="CHEBI:57379"/>
        <dbReference type="ChEBI" id="CHEBI:58343"/>
        <dbReference type="ChEBI" id="CHEBI:132018"/>
    </reaction>
    <physiologicalReaction direction="left-to-right" evidence="26">
        <dbReference type="Rhea" id="RHEA:50033"/>
    </physiologicalReaction>
</comment>
<evidence type="ECO:0000256" key="9">
    <source>
        <dbReference type="ARBA" id="ARBA00031193"/>
    </source>
</evidence>